<dbReference type="GO" id="GO:0005524">
    <property type="term" value="F:ATP binding"/>
    <property type="evidence" value="ECO:0007669"/>
    <property type="project" value="InterPro"/>
</dbReference>
<dbReference type="AlphaFoldDB" id="A0A2M8ESE2"/>
<comment type="similarity">
    <text evidence="1">Belongs to the MurCDEF family. MurE subfamily.</text>
</comment>
<feature type="domain" description="Mur ligase C-terminal" evidence="3">
    <location>
        <begin position="231"/>
        <end position="376"/>
    </location>
</feature>
<evidence type="ECO:0000259" key="3">
    <source>
        <dbReference type="Pfam" id="PF02875"/>
    </source>
</evidence>
<dbReference type="GO" id="GO:0009252">
    <property type="term" value="P:peptidoglycan biosynthetic process"/>
    <property type="evidence" value="ECO:0007669"/>
    <property type="project" value="UniProtKB-UniPathway"/>
</dbReference>
<dbReference type="InterPro" id="IPR004101">
    <property type="entry name" value="Mur_ligase_C"/>
</dbReference>
<evidence type="ECO:0000313" key="5">
    <source>
        <dbReference type="EMBL" id="PJC28034.1"/>
    </source>
</evidence>
<dbReference type="NCBIfam" id="TIGR01085">
    <property type="entry name" value="murE"/>
    <property type="match status" value="1"/>
</dbReference>
<dbReference type="Pfam" id="PF02875">
    <property type="entry name" value="Mur_ligase_C"/>
    <property type="match status" value="1"/>
</dbReference>
<dbReference type="SUPFAM" id="SSF53623">
    <property type="entry name" value="MurD-like peptide ligases, catalytic domain"/>
    <property type="match status" value="1"/>
</dbReference>
<keyword evidence="2" id="KW-0132">Cell division</keyword>
<dbReference type="Pfam" id="PF08245">
    <property type="entry name" value="Mur_ligase_M"/>
    <property type="match status" value="1"/>
</dbReference>
<feature type="domain" description="Mur ligase central" evidence="4">
    <location>
        <begin position="33"/>
        <end position="208"/>
    </location>
</feature>
<name>A0A2M8ESE2_9BACT</name>
<organism evidence="5 6">
    <name type="scientific">Candidatus Shapirobacteria bacterium CG_4_9_14_0_2_um_filter_39_11</name>
    <dbReference type="NCBI Taxonomy" id="1974478"/>
    <lineage>
        <taxon>Bacteria</taxon>
        <taxon>Candidatus Shapironibacteriota</taxon>
    </lineage>
</organism>
<dbReference type="InterPro" id="IPR013221">
    <property type="entry name" value="Mur_ligase_cen"/>
</dbReference>
<dbReference type="Gene3D" id="3.90.190.20">
    <property type="entry name" value="Mur ligase, C-terminal domain"/>
    <property type="match status" value="1"/>
</dbReference>
<dbReference type="InterPro" id="IPR036565">
    <property type="entry name" value="Mur-like_cat_sf"/>
</dbReference>
<accession>A0A2M8ESE2</accession>
<gene>
    <name evidence="5" type="ORF">CO054_02325</name>
</gene>
<dbReference type="Proteomes" id="UP000229816">
    <property type="component" value="Unassembled WGS sequence"/>
</dbReference>
<keyword evidence="2" id="KW-0573">Peptidoglycan synthesis</keyword>
<dbReference type="SUPFAM" id="SSF53244">
    <property type="entry name" value="MurD-like peptide ligases, peptide-binding domain"/>
    <property type="match status" value="1"/>
</dbReference>
<comment type="subcellular location">
    <subcellularLocation>
        <location evidence="2">Cytoplasm</location>
    </subcellularLocation>
</comment>
<proteinExistence type="inferred from homology"/>
<comment type="caution">
    <text evidence="5">The sequence shown here is derived from an EMBL/GenBank/DDBJ whole genome shotgun (WGS) entry which is preliminary data.</text>
</comment>
<evidence type="ECO:0000256" key="2">
    <source>
        <dbReference type="RuleBase" id="RU004135"/>
    </source>
</evidence>
<dbReference type="PANTHER" id="PTHR23135">
    <property type="entry name" value="MUR LIGASE FAMILY MEMBER"/>
    <property type="match status" value="1"/>
</dbReference>
<keyword evidence="2" id="KW-0131">Cell cycle</keyword>
<dbReference type="EMBL" id="PFSF01000048">
    <property type="protein sequence ID" value="PJC28034.1"/>
    <property type="molecule type" value="Genomic_DNA"/>
</dbReference>
<keyword evidence="5" id="KW-0436">Ligase</keyword>
<dbReference type="GO" id="GO:0016881">
    <property type="term" value="F:acid-amino acid ligase activity"/>
    <property type="evidence" value="ECO:0007669"/>
    <property type="project" value="InterPro"/>
</dbReference>
<keyword evidence="2" id="KW-0961">Cell wall biogenesis/degradation</keyword>
<reference evidence="6" key="1">
    <citation type="submission" date="2017-09" db="EMBL/GenBank/DDBJ databases">
        <title>Depth-based differentiation of microbial function through sediment-hosted aquifers and enrichment of novel symbionts in the deep terrestrial subsurface.</title>
        <authorList>
            <person name="Probst A.J."/>
            <person name="Ladd B."/>
            <person name="Jarett J.K."/>
            <person name="Geller-Mcgrath D.E."/>
            <person name="Sieber C.M.K."/>
            <person name="Emerson J.B."/>
            <person name="Anantharaman K."/>
            <person name="Thomas B.C."/>
            <person name="Malmstrom R."/>
            <person name="Stieglmeier M."/>
            <person name="Klingl A."/>
            <person name="Woyke T."/>
            <person name="Ryan C.M."/>
            <person name="Banfield J.F."/>
        </authorList>
    </citation>
    <scope>NUCLEOTIDE SEQUENCE [LARGE SCALE GENOMIC DNA]</scope>
</reference>
<dbReference type="Gene3D" id="3.40.1190.10">
    <property type="entry name" value="Mur-like, catalytic domain"/>
    <property type="match status" value="1"/>
</dbReference>
<protein>
    <submittedName>
        <fullName evidence="5">UDP-N-acetylmuramoyl-L-alanyl-D-glutamate--2, 6-diaminopimelate ligase</fullName>
    </submittedName>
</protein>
<dbReference type="PANTHER" id="PTHR23135:SF4">
    <property type="entry name" value="UDP-N-ACETYLMURAMOYL-L-ALANYL-D-GLUTAMATE--2,6-DIAMINOPIMELATE LIGASE MURE HOMOLOG, CHLOROPLASTIC"/>
    <property type="match status" value="1"/>
</dbReference>
<dbReference type="GO" id="GO:0071555">
    <property type="term" value="P:cell wall organization"/>
    <property type="evidence" value="ECO:0007669"/>
    <property type="project" value="UniProtKB-KW"/>
</dbReference>
<evidence type="ECO:0000313" key="6">
    <source>
        <dbReference type="Proteomes" id="UP000229816"/>
    </source>
</evidence>
<dbReference type="InterPro" id="IPR036615">
    <property type="entry name" value="Mur_ligase_C_dom_sf"/>
</dbReference>
<sequence>MMRKLKNFYHLLVALLASIVYRFPSKDLIVIGVTGTDGKTTTVHLINHILEEAGLASDLISSISAPGLHTTTPDSWILQGLLRKMVNKGIKYVVLEVTSHGLDQHRLAGTKFYLGVITNVTHEHLDYHQTYENYLKAKAKLFRGVKIAIINRDDESYDYLKSQITNHKSQITTYGIKNKADFTPKTFKFKTLLPGEYNQYNCLAAIAATSALGLKPEIIRKAVTSFKGVEGRLEEINEGQDFKVIVDFAHTSNALENVLKTLSNLKPKTSNLIAVFGCAGLRDVQKRPIMGEVATKYADFIVLTAEDPRTEDVNEIIDQISGGCLKAGAKEKNLNNIYYLSGKKFFFRIPDRREAIRFAIQKLAKKGDVVVICGKGHEKSMCFGKTEYPWSDQNETREALRNLKKNV</sequence>
<dbReference type="GO" id="GO:0008360">
    <property type="term" value="P:regulation of cell shape"/>
    <property type="evidence" value="ECO:0007669"/>
    <property type="project" value="UniProtKB-KW"/>
</dbReference>
<evidence type="ECO:0000256" key="1">
    <source>
        <dbReference type="ARBA" id="ARBA00005898"/>
    </source>
</evidence>
<dbReference type="GO" id="GO:0005737">
    <property type="term" value="C:cytoplasm"/>
    <property type="evidence" value="ECO:0007669"/>
    <property type="project" value="UniProtKB-SubCell"/>
</dbReference>
<dbReference type="UniPathway" id="UPA00219"/>
<keyword evidence="2" id="KW-0133">Cell shape</keyword>
<evidence type="ECO:0000259" key="4">
    <source>
        <dbReference type="Pfam" id="PF08245"/>
    </source>
</evidence>
<dbReference type="InterPro" id="IPR005761">
    <property type="entry name" value="UDP-N-AcMur-Glu-dNH2Pim_ligase"/>
</dbReference>
<comment type="pathway">
    <text evidence="2">Cell wall biogenesis; peptidoglycan biosynthesis.</text>
</comment>
<dbReference type="GO" id="GO:0051301">
    <property type="term" value="P:cell division"/>
    <property type="evidence" value="ECO:0007669"/>
    <property type="project" value="UniProtKB-KW"/>
</dbReference>